<evidence type="ECO:0000313" key="2">
    <source>
        <dbReference type="Proteomes" id="UP000189627"/>
    </source>
</evidence>
<proteinExistence type="predicted"/>
<reference evidence="2" key="1">
    <citation type="submission" date="2017-02" db="EMBL/GenBank/DDBJ databases">
        <title>Complete genome sequence of Cupriavidus necator strain NH9, a 3-chlorobenzoate degrader.</title>
        <authorList>
            <person name="Moriuchi R."/>
            <person name="Dohra H."/>
            <person name="Ogawa N."/>
        </authorList>
    </citation>
    <scope>NUCLEOTIDE SEQUENCE [LARGE SCALE GENOMIC DNA]</scope>
    <source>
        <strain evidence="2">NH9</strain>
    </source>
</reference>
<dbReference type="EMBL" id="CP017757">
    <property type="protein sequence ID" value="AQV94897.1"/>
    <property type="molecule type" value="Genomic_DNA"/>
</dbReference>
<dbReference type="RefSeq" id="WP_078197061.1">
    <property type="nucleotide sequence ID" value="NZ_CP017757.2"/>
</dbReference>
<accession>A0A1U9UR42</accession>
<evidence type="ECO:0000313" key="1">
    <source>
        <dbReference type="EMBL" id="AQV94897.1"/>
    </source>
</evidence>
<organism evidence="1 2">
    <name type="scientific">Cupriavidus necator</name>
    <name type="common">Alcaligenes eutrophus</name>
    <name type="synonym">Ralstonia eutropha</name>
    <dbReference type="NCBI Taxonomy" id="106590"/>
    <lineage>
        <taxon>Bacteria</taxon>
        <taxon>Pseudomonadati</taxon>
        <taxon>Pseudomonadota</taxon>
        <taxon>Betaproteobacteria</taxon>
        <taxon>Burkholderiales</taxon>
        <taxon>Burkholderiaceae</taxon>
        <taxon>Cupriavidus</taxon>
    </lineage>
</organism>
<gene>
    <name evidence="1" type="ORF">BJN34_13505</name>
</gene>
<protein>
    <submittedName>
        <fullName evidence="1">Uncharacterized protein</fullName>
    </submittedName>
</protein>
<dbReference type="OrthoDB" id="9155176at2"/>
<name>A0A1U9UR42_CUPNE</name>
<dbReference type="Proteomes" id="UP000189627">
    <property type="component" value="Chromosome 1"/>
</dbReference>
<dbReference type="AlphaFoldDB" id="A0A1U9UR42"/>
<sequence length="91" mass="10368">MPKRERGRRALQDEVSRRIQQIYEIGEDGAKIRVPAPVPHPRDARGRNWDMTGFGNVYGYEASVRAAVDKVRDEFDLNDAVENRAPNPFGD</sequence>
<dbReference type="KEGG" id="cuh:BJN34_13505"/>